<feature type="signal peptide" evidence="2">
    <location>
        <begin position="1"/>
        <end position="18"/>
    </location>
</feature>
<proteinExistence type="predicted"/>
<accession>A0ABS3TKS1</accession>
<organism evidence="3 4">
    <name type="scientific">Pseudomonas schmalbachii</name>
    <dbReference type="NCBI Taxonomy" id="2816993"/>
    <lineage>
        <taxon>Bacteria</taxon>
        <taxon>Pseudomonadati</taxon>
        <taxon>Pseudomonadota</taxon>
        <taxon>Gammaproteobacteria</taxon>
        <taxon>Pseudomonadales</taxon>
        <taxon>Pseudomonadaceae</taxon>
        <taxon>Pseudomonas</taxon>
    </lineage>
</organism>
<feature type="region of interest" description="Disordered" evidence="1">
    <location>
        <begin position="20"/>
        <end position="72"/>
    </location>
</feature>
<keyword evidence="2" id="KW-0732">Signal</keyword>
<evidence type="ECO:0000313" key="4">
    <source>
        <dbReference type="Proteomes" id="UP000669060"/>
    </source>
</evidence>
<feature type="compositionally biased region" description="Low complexity" evidence="1">
    <location>
        <begin position="57"/>
        <end position="66"/>
    </location>
</feature>
<sequence>MKKALPFALLLAAGLGLAACDKKEESSAPATPPATEQPAEPAPAPTTPPASEPAPAAPSTAPAPAEGEQQSQ</sequence>
<keyword evidence="4" id="KW-1185">Reference proteome</keyword>
<gene>
    <name evidence="3" type="ORF">JFY56_03265</name>
</gene>
<dbReference type="Proteomes" id="UP000669060">
    <property type="component" value="Unassembled WGS sequence"/>
</dbReference>
<protein>
    <recommendedName>
        <fullName evidence="5">Lipoprotein</fullName>
    </recommendedName>
</protein>
<feature type="compositionally biased region" description="Pro residues" evidence="1">
    <location>
        <begin position="40"/>
        <end position="56"/>
    </location>
</feature>
<name>A0ABS3TKS1_9PSED</name>
<feature type="chain" id="PRO_5045128162" description="Lipoprotein" evidence="2">
    <location>
        <begin position="19"/>
        <end position="72"/>
    </location>
</feature>
<dbReference type="RefSeq" id="WP_208312029.1">
    <property type="nucleotide sequence ID" value="NZ_JAELYA010000001.1"/>
</dbReference>
<reference evidence="3 4" key="1">
    <citation type="submission" date="2020-12" db="EMBL/GenBank/DDBJ databases">
        <title>Pseudomonas schmalbachii sp. nov. isolated from millipede gut.</title>
        <authorList>
            <person name="Shelomi M."/>
        </authorList>
    </citation>
    <scope>NUCLEOTIDE SEQUENCE [LARGE SCALE GENOMIC DNA]</scope>
    <source>
        <strain evidence="3 4">Milli4</strain>
    </source>
</reference>
<dbReference type="PROSITE" id="PS51257">
    <property type="entry name" value="PROKAR_LIPOPROTEIN"/>
    <property type="match status" value="1"/>
</dbReference>
<feature type="compositionally biased region" description="Low complexity" evidence="1">
    <location>
        <begin position="27"/>
        <end position="39"/>
    </location>
</feature>
<evidence type="ECO:0000313" key="3">
    <source>
        <dbReference type="EMBL" id="MBO3274237.1"/>
    </source>
</evidence>
<evidence type="ECO:0008006" key="5">
    <source>
        <dbReference type="Google" id="ProtNLM"/>
    </source>
</evidence>
<evidence type="ECO:0000256" key="2">
    <source>
        <dbReference type="SAM" id="SignalP"/>
    </source>
</evidence>
<comment type="caution">
    <text evidence="3">The sequence shown here is derived from an EMBL/GenBank/DDBJ whole genome shotgun (WGS) entry which is preliminary data.</text>
</comment>
<dbReference type="EMBL" id="JAELYA010000001">
    <property type="protein sequence ID" value="MBO3274237.1"/>
    <property type="molecule type" value="Genomic_DNA"/>
</dbReference>
<evidence type="ECO:0000256" key="1">
    <source>
        <dbReference type="SAM" id="MobiDB-lite"/>
    </source>
</evidence>